<evidence type="ECO:0000256" key="6">
    <source>
        <dbReference type="ARBA" id="ARBA00023157"/>
    </source>
</evidence>
<comment type="similarity">
    <text evidence="1">Belongs to the FGGY kinase family.</text>
</comment>
<dbReference type="AlphaFoldDB" id="A0A1H2UH79"/>
<dbReference type="Gene3D" id="3.30.420.40">
    <property type="match status" value="2"/>
</dbReference>
<gene>
    <name evidence="10" type="ORF">SAMN05421781_1714</name>
</gene>
<dbReference type="STRING" id="1122204.SAMN05421781_1714"/>
<dbReference type="InterPro" id="IPR018485">
    <property type="entry name" value="FGGY_C"/>
</dbReference>
<dbReference type="GO" id="GO:0019301">
    <property type="term" value="P:rhamnose catabolic process"/>
    <property type="evidence" value="ECO:0007669"/>
    <property type="project" value="InterPro"/>
</dbReference>
<dbReference type="PANTHER" id="PTHR10196">
    <property type="entry name" value="SUGAR KINASE"/>
    <property type="match status" value="1"/>
</dbReference>
<evidence type="ECO:0000256" key="3">
    <source>
        <dbReference type="ARBA" id="ARBA00022741"/>
    </source>
</evidence>
<dbReference type="SUPFAM" id="SSF53067">
    <property type="entry name" value="Actin-like ATPase domain"/>
    <property type="match status" value="2"/>
</dbReference>
<keyword evidence="3" id="KW-0547">Nucleotide-binding</keyword>
<dbReference type="PIRSF" id="PIRSF000538">
    <property type="entry name" value="GlpK"/>
    <property type="match status" value="1"/>
</dbReference>
<keyword evidence="11" id="KW-1185">Reference proteome</keyword>
<proteinExistence type="inferred from homology"/>
<dbReference type="Pfam" id="PF00370">
    <property type="entry name" value="FGGY_N"/>
    <property type="match status" value="1"/>
</dbReference>
<feature type="domain" description="Carbohydrate kinase FGGY C-terminal" evidence="9">
    <location>
        <begin position="253"/>
        <end position="443"/>
    </location>
</feature>
<evidence type="ECO:0000313" key="11">
    <source>
        <dbReference type="Proteomes" id="UP000199488"/>
    </source>
</evidence>
<protein>
    <submittedName>
        <fullName evidence="10">Rhamnulokinase</fullName>
    </submittedName>
</protein>
<dbReference type="GO" id="GO:0006071">
    <property type="term" value="P:glycerol metabolic process"/>
    <property type="evidence" value="ECO:0007669"/>
    <property type="project" value="TreeGrafter"/>
</dbReference>
<keyword evidence="7" id="KW-0684">Rhamnose metabolism</keyword>
<dbReference type="OrthoDB" id="9761504at2"/>
<evidence type="ECO:0000256" key="7">
    <source>
        <dbReference type="ARBA" id="ARBA00023308"/>
    </source>
</evidence>
<dbReference type="CDD" id="cd07771">
    <property type="entry name" value="ASKHA_NBD_FGGY_RhaB-like"/>
    <property type="match status" value="1"/>
</dbReference>
<keyword evidence="2" id="KW-0808">Transferase</keyword>
<evidence type="ECO:0000256" key="4">
    <source>
        <dbReference type="ARBA" id="ARBA00022777"/>
    </source>
</evidence>
<evidence type="ECO:0000256" key="1">
    <source>
        <dbReference type="ARBA" id="ARBA00009156"/>
    </source>
</evidence>
<dbReference type="EMBL" id="FNNC01000003">
    <property type="protein sequence ID" value="SDW55278.1"/>
    <property type="molecule type" value="Genomic_DNA"/>
</dbReference>
<keyword evidence="5" id="KW-0067">ATP-binding</keyword>
<dbReference type="InterPro" id="IPR043129">
    <property type="entry name" value="ATPase_NBD"/>
</dbReference>
<dbReference type="PANTHER" id="PTHR10196:SF93">
    <property type="entry name" value="L-RHAMNULOKINASE"/>
    <property type="match status" value="1"/>
</dbReference>
<keyword evidence="6" id="KW-1015">Disulfide bond</keyword>
<evidence type="ECO:0000259" key="9">
    <source>
        <dbReference type="Pfam" id="PF02782"/>
    </source>
</evidence>
<dbReference type="InterPro" id="IPR000577">
    <property type="entry name" value="Carb_kinase_FGGY"/>
</dbReference>
<organism evidence="10 11">
    <name type="scientific">Marinococcus luteus</name>
    <dbReference type="NCBI Taxonomy" id="1122204"/>
    <lineage>
        <taxon>Bacteria</taxon>
        <taxon>Bacillati</taxon>
        <taxon>Bacillota</taxon>
        <taxon>Bacilli</taxon>
        <taxon>Bacillales</taxon>
        <taxon>Bacillaceae</taxon>
        <taxon>Marinococcus</taxon>
    </lineage>
</organism>
<dbReference type="Proteomes" id="UP000199488">
    <property type="component" value="Unassembled WGS sequence"/>
</dbReference>
<dbReference type="GO" id="GO:0008993">
    <property type="term" value="F:rhamnulokinase activity"/>
    <property type="evidence" value="ECO:0007669"/>
    <property type="project" value="InterPro"/>
</dbReference>
<name>A0A1H2UH79_9BACI</name>
<dbReference type="RefSeq" id="WP_091613763.1">
    <property type="nucleotide sequence ID" value="NZ_FNNC01000003.1"/>
</dbReference>
<feature type="domain" description="Carbohydrate kinase FGGY N-terminal" evidence="8">
    <location>
        <begin position="3"/>
        <end position="243"/>
    </location>
</feature>
<dbReference type="GO" id="GO:0005524">
    <property type="term" value="F:ATP binding"/>
    <property type="evidence" value="ECO:0007669"/>
    <property type="project" value="UniProtKB-KW"/>
</dbReference>
<dbReference type="GO" id="GO:0005829">
    <property type="term" value="C:cytosol"/>
    <property type="evidence" value="ECO:0007669"/>
    <property type="project" value="TreeGrafter"/>
</dbReference>
<reference evidence="10 11" key="1">
    <citation type="submission" date="2016-10" db="EMBL/GenBank/DDBJ databases">
        <authorList>
            <person name="de Groot N.N."/>
        </authorList>
    </citation>
    <scope>NUCLEOTIDE SEQUENCE [LARGE SCALE GENOMIC DNA]</scope>
    <source>
        <strain evidence="10 11">DSM 23126</strain>
    </source>
</reference>
<dbReference type="Pfam" id="PF02782">
    <property type="entry name" value="FGGY_C"/>
    <property type="match status" value="1"/>
</dbReference>
<accession>A0A1H2UH79</accession>
<evidence type="ECO:0000256" key="5">
    <source>
        <dbReference type="ARBA" id="ARBA00022840"/>
    </source>
</evidence>
<dbReference type="GO" id="GO:0004370">
    <property type="term" value="F:glycerol kinase activity"/>
    <property type="evidence" value="ECO:0007669"/>
    <property type="project" value="TreeGrafter"/>
</dbReference>
<sequence>MSVLAFDLGAGSGRAVLGWIEAGRLETMDVHRFKNEPVRVNGRFHWDIYRIFHELKEGIRSAYEERQDIESIAIDSWAVDFGCLGQDGELLRHPYHYRDAHTDGVMEQVTERIGKKFIFERTGIQFLPFNTIYQLEAMVKADSPVLKETRMLLMIPDLLRYFLTGEMKSEFTNATTTQLFNPRTMDWDEELLKAVGVPREWMAEVVMPGTRVGELREDLQHELQVPAIPVYTSAEHDTGAAVAGVPAESSSFAYLSCGTWSLMGTEIEEPATTPEAFEWNFTNEGGIERTFRLLKNIMGLWIFEECRRAWRGDDVSHEALLEQMEEAPAFQSFIDPDDLQFLHPADMPSQIQQYCRETGQKVPETKGEIVRCIMESLAMKYRHVLERTEQLSGQSFSGLYMVGGGIKNTHLSQFTANALGRNVWAGPKEASALGNITVQLTAAGKIKDRHEARKYIRAAVEVNAFSPKEHTAWNTEYESFCKKTGLGNGLSKVKKA</sequence>
<evidence type="ECO:0000259" key="8">
    <source>
        <dbReference type="Pfam" id="PF00370"/>
    </source>
</evidence>
<evidence type="ECO:0000313" key="10">
    <source>
        <dbReference type="EMBL" id="SDW55278.1"/>
    </source>
</evidence>
<evidence type="ECO:0000256" key="2">
    <source>
        <dbReference type="ARBA" id="ARBA00022679"/>
    </source>
</evidence>
<keyword evidence="4 10" id="KW-0418">Kinase</keyword>
<dbReference type="InterPro" id="IPR013449">
    <property type="entry name" value="Rhamnulokinase"/>
</dbReference>
<dbReference type="InterPro" id="IPR018484">
    <property type="entry name" value="FGGY_N"/>
</dbReference>